<feature type="compositionally biased region" description="Basic and acidic residues" evidence="3">
    <location>
        <begin position="120"/>
        <end position="161"/>
    </location>
</feature>
<dbReference type="InterPro" id="IPR036388">
    <property type="entry name" value="WH-like_DNA-bd_sf"/>
</dbReference>
<dbReference type="PANTHER" id="PTHR22792">
    <property type="entry name" value="LUPUS LA PROTEIN-RELATED"/>
    <property type="match status" value="1"/>
</dbReference>
<feature type="region of interest" description="Disordered" evidence="3">
    <location>
        <begin position="676"/>
        <end position="814"/>
    </location>
</feature>
<organism evidence="5 6">
    <name type="scientific">Penicillium daleae</name>
    <dbReference type="NCBI Taxonomy" id="63821"/>
    <lineage>
        <taxon>Eukaryota</taxon>
        <taxon>Fungi</taxon>
        <taxon>Dikarya</taxon>
        <taxon>Ascomycota</taxon>
        <taxon>Pezizomycotina</taxon>
        <taxon>Eurotiomycetes</taxon>
        <taxon>Eurotiomycetidae</taxon>
        <taxon>Eurotiales</taxon>
        <taxon>Aspergillaceae</taxon>
        <taxon>Penicillium</taxon>
    </lineage>
</organism>
<feature type="compositionally biased region" description="Basic and acidic residues" evidence="3">
    <location>
        <begin position="376"/>
        <end position="393"/>
    </location>
</feature>
<sequence length="1026" mass="111090">MSATFSYAQAAKGVSGSAAPSKIASTEPEKSESKTEEPTESVPVLAESVTTASETETPQETATATTSVDDDAEFTTVTSKHAHRSKANNSRTSSPSVRSNATQSKEGDASNTTNGTTDASSEKQDTKADKSENGSETSKEKTEKSDKSEKSEKATPPKELKAAPLPSVNIWQQRKEAQEAKAKAAPLPVIPKVKSEECQQDSGKASSKKKGADGASEGTKGKKSDGKGRDEALPPVADASLWPTPEVAVGEEKKKAQEKTDKPERTDKSPAARTHGKEKWMPVNYVPTAVFNTPLPTPSGRGGRRAARGGRDGGRGGAHGTGATAGEKAASGQAAQGSAAKQTPGERGRNETGSSRAASLPAQSRRSTSADVTNQDSRKGHAADRGRGGRGAEEATTNGKQVNGGEHSTRPQRDGKQFPRNQDARTGDRQTKGAHLAVDSQAAARANERRAESGSKSADLSRDTTGFQDFNRERGDSRAERGGRNANRGRGPYSNFGQNPQFGMANNFVPGKFGFNDRQRSQQGVQNGQQQNNRMPLRSPSLPAAGGMYNNVYPFPAEVNTMYPSYPNVAPSPMSAVPYQQYMEPFNLMTMLSMQLEYYFSVDNMCKDMFLRRHMDSQGFVPLAVIASFKRVKSLTEDFEMLRHVSRGLRNVDYLIGEDGVDRLRPKERWAQWVLPVDQRDPSAQHEGASAAKHSSKNDENVPINSHVDGTPNGSIQNGPRQFVPNGTPSRGPQTLLSSTAPEFQPAQNEIANVGPPQDYSSLSAASPQMEGSFTTHSDNPCIDNPPSACGLSSPPTQSSPPRSVMEHPSPRFVDSPPSCMLQMMADPYSVVLFSLHADQKQGSPSGSVTAPMKKPPKRKNRSSKPKGSKTPDPKSFTSPHNYSENSPFYTPWGRSSATESGAQNGPPYRTWSQYLLRNFDPQLYNEFRQLALDDYFTRHVDYGFTALMSYYQASLLSPTGTPEQVLADIVHLSDDRRTNLNSEVFDLLCSSMASGAMHDFNRRTVGCFYNEVFGGRQQAWRNFSA</sequence>
<feature type="compositionally biased region" description="Polar residues" evidence="3">
    <location>
        <begin position="454"/>
        <end position="468"/>
    </location>
</feature>
<dbReference type="GO" id="GO:0045727">
    <property type="term" value="P:positive regulation of translation"/>
    <property type="evidence" value="ECO:0007669"/>
    <property type="project" value="TreeGrafter"/>
</dbReference>
<keyword evidence="1 2" id="KW-0694">RNA-binding</keyword>
<proteinExistence type="predicted"/>
<feature type="compositionally biased region" description="Low complexity" evidence="3">
    <location>
        <begin position="46"/>
        <end position="67"/>
    </location>
</feature>
<protein>
    <recommendedName>
        <fullName evidence="4">HTH La-type RNA-binding domain-containing protein</fullName>
    </recommendedName>
</protein>
<dbReference type="PROSITE" id="PS50961">
    <property type="entry name" value="HTH_LA"/>
    <property type="match status" value="1"/>
</dbReference>
<evidence type="ECO:0000256" key="2">
    <source>
        <dbReference type="PROSITE-ProRule" id="PRU00332"/>
    </source>
</evidence>
<dbReference type="GO" id="GO:0005829">
    <property type="term" value="C:cytosol"/>
    <property type="evidence" value="ECO:0007669"/>
    <property type="project" value="TreeGrafter"/>
</dbReference>
<dbReference type="InterPro" id="IPR006607">
    <property type="entry name" value="DM15"/>
</dbReference>
<dbReference type="AlphaFoldDB" id="A0AAD6BTB9"/>
<dbReference type="InterPro" id="IPR036390">
    <property type="entry name" value="WH_DNA-bd_sf"/>
</dbReference>
<dbReference type="Pfam" id="PF05383">
    <property type="entry name" value="La"/>
    <property type="match status" value="1"/>
</dbReference>
<feature type="region of interest" description="Disordered" evidence="3">
    <location>
        <begin position="840"/>
        <end position="905"/>
    </location>
</feature>
<name>A0AAD6BTB9_9EURO</name>
<dbReference type="RefSeq" id="XP_056759911.1">
    <property type="nucleotide sequence ID" value="XM_056915157.1"/>
</dbReference>
<evidence type="ECO:0000259" key="4">
    <source>
        <dbReference type="PROSITE" id="PS50961"/>
    </source>
</evidence>
<reference evidence="5" key="2">
    <citation type="journal article" date="2023" name="IMA Fungus">
        <title>Comparative genomic study of the Penicillium genus elucidates a diverse pangenome and 15 lateral gene transfer events.</title>
        <authorList>
            <person name="Petersen C."/>
            <person name="Sorensen T."/>
            <person name="Nielsen M.R."/>
            <person name="Sondergaard T.E."/>
            <person name="Sorensen J.L."/>
            <person name="Fitzpatrick D.A."/>
            <person name="Frisvad J.C."/>
            <person name="Nielsen K.L."/>
        </authorList>
    </citation>
    <scope>NUCLEOTIDE SEQUENCE</scope>
    <source>
        <strain evidence="5">IBT 16125</strain>
    </source>
</reference>
<dbReference type="GO" id="GO:0000339">
    <property type="term" value="F:RNA cap binding"/>
    <property type="evidence" value="ECO:0007669"/>
    <property type="project" value="InterPro"/>
</dbReference>
<feature type="compositionally biased region" description="Low complexity" evidence="3">
    <location>
        <begin position="321"/>
        <end position="343"/>
    </location>
</feature>
<feature type="compositionally biased region" description="Polar residues" evidence="3">
    <location>
        <begin position="87"/>
        <end position="119"/>
    </location>
</feature>
<feature type="compositionally biased region" description="Basic and acidic residues" evidence="3">
    <location>
        <begin position="27"/>
        <end position="37"/>
    </location>
</feature>
<dbReference type="SMART" id="SM00715">
    <property type="entry name" value="LA"/>
    <property type="match status" value="1"/>
</dbReference>
<feature type="compositionally biased region" description="Low complexity" evidence="3">
    <location>
        <begin position="521"/>
        <end position="534"/>
    </location>
</feature>
<gene>
    <name evidence="5" type="ORF">N7458_011775</name>
</gene>
<dbReference type="EMBL" id="JAPVEA010000009">
    <property type="protein sequence ID" value="KAJ5432619.1"/>
    <property type="molecule type" value="Genomic_DNA"/>
</dbReference>
<evidence type="ECO:0000256" key="1">
    <source>
        <dbReference type="ARBA" id="ARBA00022884"/>
    </source>
</evidence>
<comment type="caution">
    <text evidence="5">The sequence shown here is derived from an EMBL/GenBank/DDBJ whole genome shotgun (WGS) entry which is preliminary data.</text>
</comment>
<dbReference type="GeneID" id="81605400"/>
<feature type="region of interest" description="Disordered" evidence="3">
    <location>
        <begin position="1"/>
        <end position="495"/>
    </location>
</feature>
<keyword evidence="6" id="KW-1185">Reference proteome</keyword>
<dbReference type="GO" id="GO:0010494">
    <property type="term" value="C:cytoplasmic stress granule"/>
    <property type="evidence" value="ECO:0007669"/>
    <property type="project" value="TreeGrafter"/>
</dbReference>
<feature type="domain" description="HTH La-type RNA-binding" evidence="4">
    <location>
        <begin position="582"/>
        <end position="676"/>
    </location>
</feature>
<evidence type="ECO:0000256" key="3">
    <source>
        <dbReference type="SAM" id="MobiDB-lite"/>
    </source>
</evidence>
<feature type="compositionally biased region" description="Basic residues" evidence="3">
    <location>
        <begin position="855"/>
        <end position="868"/>
    </location>
</feature>
<feature type="compositionally biased region" description="Polar residues" evidence="3">
    <location>
        <begin position="876"/>
        <end position="904"/>
    </location>
</feature>
<reference evidence="5" key="1">
    <citation type="submission" date="2022-12" db="EMBL/GenBank/DDBJ databases">
        <authorList>
            <person name="Petersen C."/>
        </authorList>
    </citation>
    <scope>NUCLEOTIDE SEQUENCE</scope>
    <source>
        <strain evidence="5">IBT 16125</strain>
    </source>
</reference>
<feature type="compositionally biased region" description="Low complexity" evidence="3">
    <location>
        <begin position="793"/>
        <end position="804"/>
    </location>
</feature>
<dbReference type="CDD" id="cd07323">
    <property type="entry name" value="LAM"/>
    <property type="match status" value="1"/>
</dbReference>
<feature type="compositionally biased region" description="Polar residues" evidence="3">
    <location>
        <begin position="759"/>
        <end position="779"/>
    </location>
</feature>
<evidence type="ECO:0000313" key="5">
    <source>
        <dbReference type="EMBL" id="KAJ5432619.1"/>
    </source>
</evidence>
<feature type="compositionally biased region" description="Polar residues" evidence="3">
    <location>
        <begin position="712"/>
        <end position="751"/>
    </location>
</feature>
<dbReference type="SUPFAM" id="SSF46785">
    <property type="entry name" value="Winged helix' DNA-binding domain"/>
    <property type="match status" value="1"/>
</dbReference>
<dbReference type="InterPro" id="IPR006630">
    <property type="entry name" value="La_HTH"/>
</dbReference>
<evidence type="ECO:0000313" key="6">
    <source>
        <dbReference type="Proteomes" id="UP001213681"/>
    </source>
</evidence>
<feature type="compositionally biased region" description="Basic and acidic residues" evidence="3">
    <location>
        <begin position="470"/>
        <end position="483"/>
    </location>
</feature>
<dbReference type="Gene3D" id="1.10.10.10">
    <property type="entry name" value="Winged helix-like DNA-binding domain superfamily/Winged helix DNA-binding domain"/>
    <property type="match status" value="1"/>
</dbReference>
<dbReference type="GO" id="GO:0048255">
    <property type="term" value="P:mRNA stabilization"/>
    <property type="evidence" value="ECO:0007669"/>
    <property type="project" value="InterPro"/>
</dbReference>
<dbReference type="PANTHER" id="PTHR22792:SF132">
    <property type="entry name" value="LA-RELATED PROTEIN 1"/>
    <property type="match status" value="1"/>
</dbReference>
<feature type="compositionally biased region" description="Basic and acidic residues" evidence="3">
    <location>
        <begin position="173"/>
        <end position="182"/>
    </location>
</feature>
<dbReference type="Proteomes" id="UP001213681">
    <property type="component" value="Unassembled WGS sequence"/>
</dbReference>
<dbReference type="InterPro" id="IPR045180">
    <property type="entry name" value="La_dom_prot"/>
</dbReference>
<feature type="compositionally biased region" description="Polar residues" evidence="3">
    <location>
        <begin position="351"/>
        <end position="375"/>
    </location>
</feature>
<feature type="compositionally biased region" description="Basic and acidic residues" evidence="3">
    <location>
        <begin position="219"/>
        <end position="232"/>
    </location>
</feature>
<feature type="compositionally biased region" description="Basic and acidic residues" evidence="3">
    <location>
        <begin position="407"/>
        <end position="431"/>
    </location>
</feature>
<dbReference type="Pfam" id="PF21071">
    <property type="entry name" value="LARP1_HEAT"/>
    <property type="match status" value="1"/>
</dbReference>
<feature type="region of interest" description="Disordered" evidence="3">
    <location>
        <begin position="513"/>
        <end position="536"/>
    </location>
</feature>
<feature type="compositionally biased region" description="Basic and acidic residues" evidence="3">
    <location>
        <begin position="250"/>
        <end position="280"/>
    </location>
</feature>
<accession>A0AAD6BTB9</accession>